<dbReference type="Gene3D" id="3.40.50.300">
    <property type="entry name" value="P-loop containing nucleotide triphosphate hydrolases"/>
    <property type="match status" value="1"/>
</dbReference>
<evidence type="ECO:0000256" key="1">
    <source>
        <dbReference type="SAM" id="MobiDB-lite"/>
    </source>
</evidence>
<gene>
    <name evidence="2" type="ordered locus">Sala_3002</name>
</gene>
<dbReference type="InterPro" id="IPR015223">
    <property type="entry name" value="MipZ"/>
</dbReference>
<dbReference type="EMBL" id="CP000356">
    <property type="protein sequence ID" value="ABF54707.1"/>
    <property type="molecule type" value="Genomic_DNA"/>
</dbReference>
<dbReference type="Proteomes" id="UP000006578">
    <property type="component" value="Chromosome"/>
</dbReference>
<feature type="region of interest" description="Disordered" evidence="1">
    <location>
        <begin position="1"/>
        <end position="28"/>
    </location>
</feature>
<dbReference type="InterPro" id="IPR050678">
    <property type="entry name" value="DNA_Partitioning_ATPase"/>
</dbReference>
<evidence type="ECO:0000313" key="2">
    <source>
        <dbReference type="EMBL" id="ABF54707.1"/>
    </source>
</evidence>
<organism evidence="2 3">
    <name type="scientific">Sphingopyxis alaskensis (strain DSM 13593 / LMG 18877 / RB2256)</name>
    <name type="common">Sphingomonas alaskensis</name>
    <dbReference type="NCBI Taxonomy" id="317655"/>
    <lineage>
        <taxon>Bacteria</taxon>
        <taxon>Pseudomonadati</taxon>
        <taxon>Pseudomonadota</taxon>
        <taxon>Alphaproteobacteria</taxon>
        <taxon>Sphingomonadales</taxon>
        <taxon>Sphingomonadaceae</taxon>
        <taxon>Sphingopyxis</taxon>
    </lineage>
</organism>
<dbReference type="Pfam" id="PF09140">
    <property type="entry name" value="MipZ"/>
    <property type="match status" value="1"/>
</dbReference>
<dbReference type="PANTHER" id="PTHR13696">
    <property type="entry name" value="P-LOOP CONTAINING NUCLEOSIDE TRIPHOSPHATE HYDROLASE"/>
    <property type="match status" value="1"/>
</dbReference>
<dbReference type="PANTHER" id="PTHR13696:SF96">
    <property type="entry name" value="COBQ_COBB_MIND_PARA NUCLEOTIDE BINDING DOMAIN-CONTAINING PROTEIN"/>
    <property type="match status" value="1"/>
</dbReference>
<dbReference type="CDD" id="cd02042">
    <property type="entry name" value="ParAB_family"/>
    <property type="match status" value="1"/>
</dbReference>
<feature type="compositionally biased region" description="Polar residues" evidence="1">
    <location>
        <begin position="15"/>
        <end position="27"/>
    </location>
</feature>
<proteinExistence type="predicted"/>
<sequence length="293" mass="32578">MISFRASVAHAAPTGKSQRPMTNSATTPAPHRIIFANEKGGTGKSTCAVHFAVALASQGWRVAGIDLDPRQRTFHRYLENRTNTARRRDIELPTPQFEVFEGSTIEELDTQVARLTEGADYFIADTPGRDDVFARHLATTADTLVTPINDSFIDFDLIGQVDPETFQVTRPSFYSELIWDTRKARAKSDGRTIDWIILRNRLQHVDAHNMRRVGEALGQLSRRVGFRVIPGLGERVIYRELFPAGLTLLDKAHLGGMGIGHVVARQELREAMGGLNLPARERLHPDGDLFAAA</sequence>
<dbReference type="HOGENOM" id="CLU_080923_0_0_5"/>
<dbReference type="eggNOG" id="COG1192">
    <property type="taxonomic scope" value="Bacteria"/>
</dbReference>
<dbReference type="AlphaFoldDB" id="Q1GNR5"/>
<reference evidence="2 3" key="1">
    <citation type="journal article" date="2009" name="Proc. Natl. Acad. Sci. U.S.A.">
        <title>The genomic basis of trophic strategy in marine bacteria.</title>
        <authorList>
            <person name="Lauro F.M."/>
            <person name="McDougald D."/>
            <person name="Thomas T."/>
            <person name="Williams T.J."/>
            <person name="Egan S."/>
            <person name="Rice S."/>
            <person name="DeMaere M.Z."/>
            <person name="Ting L."/>
            <person name="Ertan H."/>
            <person name="Johnson J."/>
            <person name="Ferriera S."/>
            <person name="Lapidus A."/>
            <person name="Anderson I."/>
            <person name="Kyrpides N."/>
            <person name="Munk A.C."/>
            <person name="Detter C."/>
            <person name="Han C.S."/>
            <person name="Brown M.V."/>
            <person name="Robb F.T."/>
            <person name="Kjelleberg S."/>
            <person name="Cavicchioli R."/>
        </authorList>
    </citation>
    <scope>NUCLEOTIDE SEQUENCE [LARGE SCALE GENOMIC DNA]</scope>
    <source>
        <strain evidence="3">DSM 13593 / LMG 18877 / RB2256</strain>
    </source>
</reference>
<dbReference type="SUPFAM" id="SSF52540">
    <property type="entry name" value="P-loop containing nucleoside triphosphate hydrolases"/>
    <property type="match status" value="1"/>
</dbReference>
<dbReference type="InterPro" id="IPR027417">
    <property type="entry name" value="P-loop_NTPase"/>
</dbReference>
<dbReference type="STRING" id="317655.Sala_3002"/>
<keyword evidence="3" id="KW-1185">Reference proteome</keyword>
<protein>
    <submittedName>
        <fullName evidence="2">ATPases involved in chromosome partitioning-like protein</fullName>
    </submittedName>
</protein>
<name>Q1GNR5_SPHAL</name>
<dbReference type="KEGG" id="sal:Sala_3002"/>
<evidence type="ECO:0000313" key="3">
    <source>
        <dbReference type="Proteomes" id="UP000006578"/>
    </source>
</evidence>
<accession>Q1GNR5</accession>